<dbReference type="AlphaFoldDB" id="A0A0G0JWG8"/>
<comment type="similarity">
    <text evidence="1">Belongs to the 'phage' integrase family.</text>
</comment>
<accession>A0A0G0JWG8</accession>
<dbReference type="PANTHER" id="PTHR30349:SF41">
    <property type="entry name" value="INTEGRASE_RECOMBINASE PROTEIN MJ0367-RELATED"/>
    <property type="match status" value="1"/>
</dbReference>
<keyword evidence="4" id="KW-0233">DNA recombination</keyword>
<evidence type="ECO:0000256" key="5">
    <source>
        <dbReference type="PROSITE-ProRule" id="PRU01248"/>
    </source>
</evidence>
<dbReference type="PANTHER" id="PTHR30349">
    <property type="entry name" value="PHAGE INTEGRASE-RELATED"/>
    <property type="match status" value="1"/>
</dbReference>
<reference evidence="8" key="1">
    <citation type="journal article" date="2015" name="Nature">
        <title>rRNA introns, odd ribosomes, and small enigmatic genomes across a large radiation of phyla.</title>
        <authorList>
            <person name="Brown C.T."/>
            <person name="Hug L.A."/>
            <person name="Thomas B.C."/>
            <person name="Sharon I."/>
            <person name="Castelle C.J."/>
            <person name="Singh A."/>
            <person name="Wilkins M.J."/>
            <person name="Williams K.H."/>
            <person name="Banfield J.F."/>
        </authorList>
    </citation>
    <scope>NUCLEOTIDE SEQUENCE [LARGE SCALE GENOMIC DNA]</scope>
</reference>
<dbReference type="InterPro" id="IPR050090">
    <property type="entry name" value="Tyrosine_recombinase_XerCD"/>
</dbReference>
<evidence type="ECO:0000256" key="1">
    <source>
        <dbReference type="ARBA" id="ARBA00008857"/>
    </source>
</evidence>
<name>A0A0G0JWG8_9BACT</name>
<evidence type="ECO:0000256" key="2">
    <source>
        <dbReference type="ARBA" id="ARBA00022908"/>
    </source>
</evidence>
<evidence type="ECO:0000259" key="7">
    <source>
        <dbReference type="PROSITE" id="PS51900"/>
    </source>
</evidence>
<dbReference type="InterPro" id="IPR044068">
    <property type="entry name" value="CB"/>
</dbReference>
<protein>
    <submittedName>
        <fullName evidence="8">Tyrosine recombinase xerD</fullName>
    </submittedName>
</protein>
<dbReference type="Pfam" id="PF02899">
    <property type="entry name" value="Phage_int_SAM_1"/>
    <property type="match status" value="1"/>
</dbReference>
<dbReference type="PROSITE" id="PS51900">
    <property type="entry name" value="CB"/>
    <property type="match status" value="1"/>
</dbReference>
<gene>
    <name evidence="8" type="ORF">US91_C0002G0066</name>
</gene>
<dbReference type="PROSITE" id="PS51898">
    <property type="entry name" value="TYR_RECOMBINASE"/>
    <property type="match status" value="1"/>
</dbReference>
<evidence type="ECO:0000313" key="9">
    <source>
        <dbReference type="Proteomes" id="UP000034022"/>
    </source>
</evidence>
<evidence type="ECO:0000256" key="4">
    <source>
        <dbReference type="ARBA" id="ARBA00023172"/>
    </source>
</evidence>
<feature type="domain" description="Core-binding (CB)" evidence="7">
    <location>
        <begin position="6"/>
        <end position="101"/>
    </location>
</feature>
<dbReference type="Proteomes" id="UP000034022">
    <property type="component" value="Unassembled WGS sequence"/>
</dbReference>
<organism evidence="8 9">
    <name type="scientific">Candidatus Falkowbacteria bacterium GW2011_GWE1_38_31</name>
    <dbReference type="NCBI Taxonomy" id="1618638"/>
    <lineage>
        <taxon>Bacteria</taxon>
        <taxon>Candidatus Falkowiibacteriota</taxon>
    </lineage>
</organism>
<proteinExistence type="inferred from homology"/>
<comment type="caution">
    <text evidence="8">The sequence shown here is derived from an EMBL/GenBank/DDBJ whole genome shotgun (WGS) entry which is preliminary data.</text>
</comment>
<dbReference type="GO" id="GO:0015074">
    <property type="term" value="P:DNA integration"/>
    <property type="evidence" value="ECO:0007669"/>
    <property type="project" value="UniProtKB-KW"/>
</dbReference>
<dbReference type="Pfam" id="PF00589">
    <property type="entry name" value="Phage_integrase"/>
    <property type="match status" value="1"/>
</dbReference>
<dbReference type="InterPro" id="IPR004107">
    <property type="entry name" value="Integrase_SAM-like_N"/>
</dbReference>
<keyword evidence="3 5" id="KW-0238">DNA-binding</keyword>
<keyword evidence="2" id="KW-0229">DNA integration</keyword>
<dbReference type="Gene3D" id="1.10.443.10">
    <property type="entry name" value="Intergrase catalytic core"/>
    <property type="match status" value="1"/>
</dbReference>
<dbReference type="SUPFAM" id="SSF47823">
    <property type="entry name" value="lambda integrase-like, N-terminal domain"/>
    <property type="match status" value="1"/>
</dbReference>
<evidence type="ECO:0000259" key="6">
    <source>
        <dbReference type="PROSITE" id="PS51898"/>
    </source>
</evidence>
<dbReference type="InterPro" id="IPR011010">
    <property type="entry name" value="DNA_brk_join_enz"/>
</dbReference>
<dbReference type="Gene3D" id="1.10.150.130">
    <property type="match status" value="1"/>
</dbReference>
<dbReference type="InterPro" id="IPR002104">
    <property type="entry name" value="Integrase_catalytic"/>
</dbReference>
<dbReference type="EMBL" id="LBUU01000002">
    <property type="protein sequence ID" value="KKQ70987.1"/>
    <property type="molecule type" value="Genomic_DNA"/>
</dbReference>
<dbReference type="GO" id="GO:0003677">
    <property type="term" value="F:DNA binding"/>
    <property type="evidence" value="ECO:0007669"/>
    <property type="project" value="UniProtKB-UniRule"/>
</dbReference>
<sequence>MIVKAKPIIEYLTDYLDFLEIERGLSSKTQENYSRFLNKFFNWLVDNNFDKLKPEKLNEDHIWKYRVFLSRHVDPTLKKNLKKSTQNYYLIALRSLLEFFVEKKIASLSPSVIKLAKDKSDKEIKFLEINQLEKLLLSPDVKTKIGLRDRVILETLFSTGLRVAELVSLDREQVKINTGVSDLEISIIGKGEKVRTVYFSERVVKWLKLYLDKRNDIDVALFINYKQGIEKSGLPRRLTTKSIEDIVKKYVKISGVSILATPHTLRHSFATDLLSQGVDLRLVQEFLGHKNISTTQIYTHVTNKQLKDVHRKAHSGSRIKN</sequence>
<dbReference type="GO" id="GO:0006310">
    <property type="term" value="P:DNA recombination"/>
    <property type="evidence" value="ECO:0007669"/>
    <property type="project" value="UniProtKB-KW"/>
</dbReference>
<evidence type="ECO:0000313" key="8">
    <source>
        <dbReference type="EMBL" id="KKQ70987.1"/>
    </source>
</evidence>
<dbReference type="InterPro" id="IPR013762">
    <property type="entry name" value="Integrase-like_cat_sf"/>
</dbReference>
<dbReference type="InterPro" id="IPR010998">
    <property type="entry name" value="Integrase_recombinase_N"/>
</dbReference>
<feature type="domain" description="Tyr recombinase" evidence="6">
    <location>
        <begin position="122"/>
        <end position="311"/>
    </location>
</feature>
<dbReference type="SUPFAM" id="SSF56349">
    <property type="entry name" value="DNA breaking-rejoining enzymes"/>
    <property type="match status" value="1"/>
</dbReference>
<evidence type="ECO:0000256" key="3">
    <source>
        <dbReference type="ARBA" id="ARBA00023125"/>
    </source>
</evidence>